<dbReference type="Proteomes" id="UP000095765">
    <property type="component" value="Unassembled WGS sequence"/>
</dbReference>
<dbReference type="RefSeq" id="WP_006876234.1">
    <property type="nucleotide sequence ID" value="NZ_CP102255.1"/>
</dbReference>
<sequence length="439" mass="48508">MAIMAQWRGMRWEISPNMIKAIAGLSTSYKLKASTDEDGRRKVEGFELQPLSLDYDVSDAAGGSPRAEFEAWEGLVGQIGPFYLGGRRFGPRSVQLDEVSIGDLVLDNFGRIRSARISLKFTEYANEGGKGQGRTQILYNGVDIYNDISVNQCFHDMFAASQSDELLLRFNDTRHLWDGWNPANEETIEVVEGAARSGKMFIESVIPENGLMTLRAFSIPPTAKDPFTKSWENVKLLQIGQEIASRHGLGFEQYDVTDQLYDYVRQDNLPDFEFLEQRCALEGVAFLVFDGTLVMYGEAALEAKAPAGSIDVPPDGVFEYHDDATAAYGKAEVVNGDITGSFAAPSGGSKLLHRVLQIRIASQAEGNRFAKGLLRYENRNMTTGTLQTALLPEYAAGSVATLKTGGAGSWDGPAFIMRIRHDYVAKKSKIFFRKPLEGY</sequence>
<evidence type="ECO:0000313" key="2">
    <source>
        <dbReference type="Proteomes" id="UP000095765"/>
    </source>
</evidence>
<protein>
    <submittedName>
        <fullName evidence="1">Phage protein D</fullName>
    </submittedName>
</protein>
<dbReference type="SUPFAM" id="SSF69279">
    <property type="entry name" value="Phage tail proteins"/>
    <property type="match status" value="1"/>
</dbReference>
<proteinExistence type="predicted"/>
<dbReference type="EMBL" id="CZBE01000022">
    <property type="protein sequence ID" value="CUQ04057.1"/>
    <property type="molecule type" value="Genomic_DNA"/>
</dbReference>
<name>A0A174T7I7_9FIRM</name>
<gene>
    <name evidence="1" type="ORF">ERS852551_02869</name>
</gene>
<dbReference type="AlphaFoldDB" id="A0A174T7I7"/>
<reference evidence="1 2" key="1">
    <citation type="submission" date="2015-09" db="EMBL/GenBank/DDBJ databases">
        <authorList>
            <consortium name="Pathogen Informatics"/>
        </authorList>
    </citation>
    <scope>NUCLEOTIDE SEQUENCE [LARGE SCALE GENOMIC DNA]</scope>
    <source>
        <strain evidence="1 2">2789STDY5834939</strain>
    </source>
</reference>
<organism evidence="1 2">
    <name type="scientific">Anaerotruncus colihominis</name>
    <dbReference type="NCBI Taxonomy" id="169435"/>
    <lineage>
        <taxon>Bacteria</taxon>
        <taxon>Bacillati</taxon>
        <taxon>Bacillota</taxon>
        <taxon>Clostridia</taxon>
        <taxon>Eubacteriales</taxon>
        <taxon>Oscillospiraceae</taxon>
        <taxon>Anaerotruncus</taxon>
    </lineage>
</organism>
<accession>A0A174T7I7</accession>
<evidence type="ECO:0000313" key="1">
    <source>
        <dbReference type="EMBL" id="CUQ04057.1"/>
    </source>
</evidence>